<evidence type="ECO:0000313" key="3">
    <source>
        <dbReference type="EMBL" id="JAC65543.1"/>
    </source>
</evidence>
<dbReference type="SMART" id="SM00353">
    <property type="entry name" value="HLH"/>
    <property type="match status" value="1"/>
</dbReference>
<dbReference type="PROSITE" id="PS50888">
    <property type="entry name" value="BHLH"/>
    <property type="match status" value="1"/>
</dbReference>
<evidence type="ECO:0000259" key="2">
    <source>
        <dbReference type="PROSITE" id="PS50888"/>
    </source>
</evidence>
<protein>
    <recommendedName>
        <fullName evidence="2">BHLH domain-containing protein</fullName>
    </recommendedName>
</protein>
<dbReference type="InterPro" id="IPR044295">
    <property type="entry name" value="BIM1/2/3"/>
</dbReference>
<dbReference type="AlphaFoldDB" id="A0A061R0P4"/>
<proteinExistence type="predicted"/>
<feature type="region of interest" description="Disordered" evidence="1">
    <location>
        <begin position="14"/>
        <end position="33"/>
    </location>
</feature>
<dbReference type="InterPro" id="IPR036638">
    <property type="entry name" value="HLH_DNA-bd_sf"/>
</dbReference>
<dbReference type="InterPro" id="IPR011598">
    <property type="entry name" value="bHLH_dom"/>
</dbReference>
<feature type="region of interest" description="Disordered" evidence="1">
    <location>
        <begin position="166"/>
        <end position="231"/>
    </location>
</feature>
<gene>
    <name evidence="3" type="ORF">TSPGSL018_15795</name>
</gene>
<feature type="compositionally biased region" description="Low complexity" evidence="1">
    <location>
        <begin position="68"/>
        <end position="82"/>
    </location>
</feature>
<sequence>MSMRPLLLFGSDMAGGARAAGSGQTSSPNNVHNSLASFSAPQYTPGLQLAKYPEVALFSQLGQLFPKSASQSQPSAATPTSSEIQPARTQRNNNSSEGKSSYASRHQAAEQRRRTRINERLERLRKIVPHAERANTAAFLEEVINYITSLQQKLLELEPDARLDLADVPEDSPSRRTSSRDCGSPPTDNRRERTGASLAPRRQAMEEARKRKHDLDREADTGPSTHKRRSR</sequence>
<dbReference type="SUPFAM" id="SSF47459">
    <property type="entry name" value="HLH, helix-loop-helix DNA-binding domain"/>
    <property type="match status" value="1"/>
</dbReference>
<feature type="domain" description="BHLH" evidence="2">
    <location>
        <begin position="101"/>
        <end position="150"/>
    </location>
</feature>
<reference evidence="3" key="1">
    <citation type="submission" date="2014-05" db="EMBL/GenBank/DDBJ databases">
        <title>The transcriptome of the halophilic microalga Tetraselmis sp. GSL018 isolated from the Great Salt Lake, Utah.</title>
        <authorList>
            <person name="Jinkerson R.E."/>
            <person name="D'Adamo S."/>
            <person name="Posewitz M.C."/>
        </authorList>
    </citation>
    <scope>NUCLEOTIDE SEQUENCE</scope>
    <source>
        <strain evidence="3">GSL018</strain>
    </source>
</reference>
<evidence type="ECO:0000256" key="1">
    <source>
        <dbReference type="SAM" id="MobiDB-lite"/>
    </source>
</evidence>
<feature type="compositionally biased region" description="Polar residues" evidence="1">
    <location>
        <begin position="22"/>
        <end position="33"/>
    </location>
</feature>
<dbReference type="Gene3D" id="4.10.280.10">
    <property type="entry name" value="Helix-loop-helix DNA-binding domain"/>
    <property type="match status" value="1"/>
</dbReference>
<dbReference type="PANTHER" id="PTHR46412:SF3">
    <property type="entry name" value="TRANSCRIPTION FACTOR BIM1"/>
    <property type="match status" value="1"/>
</dbReference>
<organism evidence="3">
    <name type="scientific">Tetraselmis sp. GSL018</name>
    <dbReference type="NCBI Taxonomy" id="582737"/>
    <lineage>
        <taxon>Eukaryota</taxon>
        <taxon>Viridiplantae</taxon>
        <taxon>Chlorophyta</taxon>
        <taxon>core chlorophytes</taxon>
        <taxon>Chlorodendrophyceae</taxon>
        <taxon>Chlorodendrales</taxon>
        <taxon>Chlorodendraceae</taxon>
        <taxon>Tetraselmis</taxon>
    </lineage>
</organism>
<dbReference type="Pfam" id="PF00010">
    <property type="entry name" value="HLH"/>
    <property type="match status" value="1"/>
</dbReference>
<accession>A0A061R0P4</accession>
<feature type="compositionally biased region" description="Polar residues" evidence="1">
    <location>
        <begin position="83"/>
        <end position="104"/>
    </location>
</feature>
<dbReference type="PANTHER" id="PTHR46412">
    <property type="entry name" value="BES1-INTERACTING MYC-LIKE PROTEIN"/>
    <property type="match status" value="1"/>
</dbReference>
<dbReference type="GO" id="GO:0006351">
    <property type="term" value="P:DNA-templated transcription"/>
    <property type="evidence" value="ECO:0007669"/>
    <property type="project" value="InterPro"/>
</dbReference>
<dbReference type="GO" id="GO:0046983">
    <property type="term" value="F:protein dimerization activity"/>
    <property type="evidence" value="ECO:0007669"/>
    <property type="project" value="InterPro"/>
</dbReference>
<feature type="compositionally biased region" description="Basic and acidic residues" evidence="1">
    <location>
        <begin position="203"/>
        <end position="220"/>
    </location>
</feature>
<name>A0A061R0P4_9CHLO</name>
<dbReference type="EMBL" id="GBEZ01021188">
    <property type="protein sequence ID" value="JAC65543.1"/>
    <property type="molecule type" value="Transcribed_RNA"/>
</dbReference>
<dbReference type="GO" id="GO:0003700">
    <property type="term" value="F:DNA-binding transcription factor activity"/>
    <property type="evidence" value="ECO:0007669"/>
    <property type="project" value="InterPro"/>
</dbReference>
<feature type="region of interest" description="Disordered" evidence="1">
    <location>
        <begin position="68"/>
        <end position="113"/>
    </location>
</feature>